<sequence>MKEGILHMVNNAIDIQNIFSSIAEKYDKLNSILTFNIDKLWRKKAIRICDLKINDKVLDLCCGTGQMIDYACRKIGKNTEITGLDFNQEMINVGYKRLKHSIGDYKYKLIKGDILQLPFEDNSFNYVTIAFGLRNIKNKNLALSEIYRILKPGGKLVCLELSNPELPILKELHSIYLTFVLPTIGYIGTKDKMAYSYLKDSVKNFMPKKKLKLLFDDIGFIRTGYISLTGGIASIHYGVKKCQLS</sequence>
<organism evidence="5 6">
    <name type="scientific">Clostridium algifaecis</name>
    <dbReference type="NCBI Taxonomy" id="1472040"/>
    <lineage>
        <taxon>Bacteria</taxon>
        <taxon>Bacillati</taxon>
        <taxon>Bacillota</taxon>
        <taxon>Clostridia</taxon>
        <taxon>Eubacteriales</taxon>
        <taxon>Clostridiaceae</taxon>
        <taxon>Clostridium</taxon>
    </lineage>
</organism>
<evidence type="ECO:0000256" key="4">
    <source>
        <dbReference type="HAMAP-Rule" id="MF_01813"/>
    </source>
</evidence>
<dbReference type="PANTHER" id="PTHR43591">
    <property type="entry name" value="METHYLTRANSFERASE"/>
    <property type="match status" value="1"/>
</dbReference>
<proteinExistence type="inferred from homology"/>
<dbReference type="GO" id="GO:0032259">
    <property type="term" value="P:methylation"/>
    <property type="evidence" value="ECO:0007669"/>
    <property type="project" value="UniProtKB-KW"/>
</dbReference>
<dbReference type="Gene3D" id="3.40.50.150">
    <property type="entry name" value="Vaccinia Virus protein VP39"/>
    <property type="match status" value="1"/>
</dbReference>
<comment type="pathway">
    <text evidence="4">Quinol/quinone metabolism; menaquinone biosynthesis; menaquinol from 1,4-dihydroxy-2-naphthoate: step 2/2.</text>
</comment>
<dbReference type="SUPFAM" id="SSF53335">
    <property type="entry name" value="S-adenosyl-L-methionine-dependent methyltransferases"/>
    <property type="match status" value="1"/>
</dbReference>
<reference evidence="5 6" key="1">
    <citation type="submission" date="2021-03" db="EMBL/GenBank/DDBJ databases">
        <title>Genomic Encyclopedia of Type Strains, Phase IV (KMG-IV): sequencing the most valuable type-strain genomes for metagenomic binning, comparative biology and taxonomic classification.</title>
        <authorList>
            <person name="Goeker M."/>
        </authorList>
    </citation>
    <scope>NUCLEOTIDE SEQUENCE [LARGE SCALE GENOMIC DNA]</scope>
    <source>
        <strain evidence="5 6">DSM 28783</strain>
    </source>
</reference>
<dbReference type="EMBL" id="JAGGLM010000001">
    <property type="protein sequence ID" value="MBP2031718.1"/>
    <property type="molecule type" value="Genomic_DNA"/>
</dbReference>
<evidence type="ECO:0000256" key="3">
    <source>
        <dbReference type="ARBA" id="ARBA00022691"/>
    </source>
</evidence>
<protein>
    <recommendedName>
        <fullName evidence="4">Demethylmenaquinone methyltransferase</fullName>
        <ecNumber evidence="4">2.1.1.163</ecNumber>
    </recommendedName>
</protein>
<dbReference type="CDD" id="cd02440">
    <property type="entry name" value="AdoMet_MTases"/>
    <property type="match status" value="1"/>
</dbReference>
<accession>A0ABS4KNV8</accession>
<dbReference type="GO" id="GO:0043770">
    <property type="term" value="F:demethylmenaquinone methyltransferase activity"/>
    <property type="evidence" value="ECO:0007669"/>
    <property type="project" value="UniProtKB-EC"/>
</dbReference>
<comment type="catalytic activity">
    <reaction evidence="4">
        <text>a 2-demethylmenaquinol + S-adenosyl-L-methionine = a menaquinol + S-adenosyl-L-homocysteine + H(+)</text>
        <dbReference type="Rhea" id="RHEA:42640"/>
        <dbReference type="Rhea" id="RHEA-COMP:9539"/>
        <dbReference type="Rhea" id="RHEA-COMP:9563"/>
        <dbReference type="ChEBI" id="CHEBI:15378"/>
        <dbReference type="ChEBI" id="CHEBI:18151"/>
        <dbReference type="ChEBI" id="CHEBI:55437"/>
        <dbReference type="ChEBI" id="CHEBI:57856"/>
        <dbReference type="ChEBI" id="CHEBI:59789"/>
        <dbReference type="EC" id="2.1.1.163"/>
    </reaction>
</comment>
<dbReference type="PROSITE" id="PS51608">
    <property type="entry name" value="SAM_MT_UBIE"/>
    <property type="match status" value="1"/>
</dbReference>
<keyword evidence="6" id="KW-1185">Reference proteome</keyword>
<dbReference type="InterPro" id="IPR029063">
    <property type="entry name" value="SAM-dependent_MTases_sf"/>
</dbReference>
<keyword evidence="2 4" id="KW-0808">Transferase</keyword>
<keyword evidence="4" id="KW-0474">Menaquinone biosynthesis</keyword>
<evidence type="ECO:0000313" key="6">
    <source>
        <dbReference type="Proteomes" id="UP001519307"/>
    </source>
</evidence>
<dbReference type="Proteomes" id="UP001519307">
    <property type="component" value="Unassembled WGS sequence"/>
</dbReference>
<dbReference type="PANTHER" id="PTHR43591:SF24">
    <property type="entry name" value="2-METHOXY-6-POLYPRENYL-1,4-BENZOQUINOL METHYLASE, MITOCHONDRIAL"/>
    <property type="match status" value="1"/>
</dbReference>
<dbReference type="NCBIfam" id="TIGR01934">
    <property type="entry name" value="MenG_MenH_UbiE"/>
    <property type="match status" value="1"/>
</dbReference>
<dbReference type="GO" id="GO:0008425">
    <property type="term" value="F:2-methoxy-6-polyprenyl-1,4-benzoquinol methyltransferase activity"/>
    <property type="evidence" value="ECO:0007669"/>
    <property type="project" value="UniProtKB-EC"/>
</dbReference>
<feature type="binding site" evidence="4">
    <location>
        <position position="64"/>
    </location>
    <ligand>
        <name>S-adenosyl-L-methionine</name>
        <dbReference type="ChEBI" id="CHEBI:59789"/>
    </ligand>
</feature>
<evidence type="ECO:0000256" key="1">
    <source>
        <dbReference type="ARBA" id="ARBA00022603"/>
    </source>
</evidence>
<feature type="binding site" evidence="4">
    <location>
        <position position="85"/>
    </location>
    <ligand>
        <name>S-adenosyl-L-methionine</name>
        <dbReference type="ChEBI" id="CHEBI:59789"/>
    </ligand>
</feature>
<evidence type="ECO:0000313" key="5">
    <source>
        <dbReference type="EMBL" id="MBP2031718.1"/>
    </source>
</evidence>
<comment type="function">
    <text evidence="4">Methyltransferase required for the conversion of demethylmenaquinol (DMKH2) to menaquinol (MKH2).</text>
</comment>
<dbReference type="NCBIfam" id="NF001244">
    <property type="entry name" value="PRK00216.1-5"/>
    <property type="match status" value="1"/>
</dbReference>
<name>A0ABS4KNV8_9CLOT</name>
<dbReference type="InterPro" id="IPR004033">
    <property type="entry name" value="UbiE/COQ5_MeTrFase"/>
</dbReference>
<comment type="caution">
    <text evidence="4">Lacks conserved residue(s) required for the propagation of feature annotation.</text>
</comment>
<evidence type="ECO:0000256" key="2">
    <source>
        <dbReference type="ARBA" id="ARBA00022679"/>
    </source>
</evidence>
<comment type="caution">
    <text evidence="5">The sequence shown here is derived from an EMBL/GenBank/DDBJ whole genome shotgun (WGS) entry which is preliminary data.</text>
</comment>
<gene>
    <name evidence="4" type="primary">menG</name>
    <name evidence="5" type="ORF">J2Z42_000383</name>
</gene>
<comment type="similarity">
    <text evidence="4">Belongs to the class I-like SAM-binding methyltransferase superfamily. MenG/UbiE family.</text>
</comment>
<keyword evidence="3 4" id="KW-0949">S-adenosyl-L-methionine</keyword>
<dbReference type="Pfam" id="PF01209">
    <property type="entry name" value="Ubie_methyltran"/>
    <property type="match status" value="1"/>
</dbReference>
<keyword evidence="1 4" id="KW-0489">Methyltransferase</keyword>
<dbReference type="HAMAP" id="MF_01813">
    <property type="entry name" value="MenG_UbiE_methyltr"/>
    <property type="match status" value="1"/>
</dbReference>
<feature type="binding site" evidence="4">
    <location>
        <begin position="113"/>
        <end position="114"/>
    </location>
    <ligand>
        <name>S-adenosyl-L-methionine</name>
        <dbReference type="ChEBI" id="CHEBI:59789"/>
    </ligand>
</feature>
<dbReference type="EC" id="2.1.1.163" evidence="4"/>